<dbReference type="HOGENOM" id="CLU_1165961_0_0_1"/>
<dbReference type="EMBL" id="KN839851">
    <property type="protein sequence ID" value="KIJ63266.1"/>
    <property type="molecule type" value="Genomic_DNA"/>
</dbReference>
<reference evidence="1 2" key="1">
    <citation type="submission" date="2014-04" db="EMBL/GenBank/DDBJ databases">
        <title>Evolutionary Origins and Diversification of the Mycorrhizal Mutualists.</title>
        <authorList>
            <consortium name="DOE Joint Genome Institute"/>
            <consortium name="Mycorrhizal Genomics Consortium"/>
            <person name="Kohler A."/>
            <person name="Kuo A."/>
            <person name="Nagy L.G."/>
            <person name="Floudas D."/>
            <person name="Copeland A."/>
            <person name="Barry K.W."/>
            <person name="Cichocki N."/>
            <person name="Veneault-Fourrey C."/>
            <person name="LaButti K."/>
            <person name="Lindquist E.A."/>
            <person name="Lipzen A."/>
            <person name="Lundell T."/>
            <person name="Morin E."/>
            <person name="Murat C."/>
            <person name="Riley R."/>
            <person name="Ohm R."/>
            <person name="Sun H."/>
            <person name="Tunlid A."/>
            <person name="Henrissat B."/>
            <person name="Grigoriev I.V."/>
            <person name="Hibbett D.S."/>
            <person name="Martin F."/>
        </authorList>
    </citation>
    <scope>NUCLEOTIDE SEQUENCE [LARGE SCALE GENOMIC DNA]</scope>
    <source>
        <strain evidence="1 2">MD-312</strain>
    </source>
</reference>
<gene>
    <name evidence="1" type="ORF">HYDPIDRAFT_29528</name>
</gene>
<proteinExistence type="predicted"/>
<evidence type="ECO:0000313" key="2">
    <source>
        <dbReference type="Proteomes" id="UP000053820"/>
    </source>
</evidence>
<protein>
    <submittedName>
        <fullName evidence="1">Unplaced genomic scaffold scaffold_17, whole genome shotgun sequence</fullName>
    </submittedName>
</protein>
<sequence>MLHRWRHKTASIPLSRRAAECEAWHQGIIVARKCELMDARAALQKGLSASIFILARLKGIGYGAEIDHFGLDERVTDREWECVSPKLEETMKDFRMMETQLYNPRQRLLVELYNDYVHKPAPEGGAIDLPPSVVDLAKCAAFDTVIKLPEVNVVETNAFEPAFEQLPMSVVQWRGNVERQLASLIVVPINPTAAGVPVVGLQTQEQKPVDRLKLAVAVLHGFHAGCLWKSACILAFSL</sequence>
<dbReference type="OrthoDB" id="2322499at2759"/>
<name>A0A0C9WDQ6_9AGAM</name>
<organism evidence="1 2">
    <name type="scientific">Hydnomerulius pinastri MD-312</name>
    <dbReference type="NCBI Taxonomy" id="994086"/>
    <lineage>
        <taxon>Eukaryota</taxon>
        <taxon>Fungi</taxon>
        <taxon>Dikarya</taxon>
        <taxon>Basidiomycota</taxon>
        <taxon>Agaricomycotina</taxon>
        <taxon>Agaricomycetes</taxon>
        <taxon>Agaricomycetidae</taxon>
        <taxon>Boletales</taxon>
        <taxon>Boletales incertae sedis</taxon>
        <taxon>Leucogyrophana</taxon>
    </lineage>
</organism>
<dbReference type="Proteomes" id="UP000053820">
    <property type="component" value="Unassembled WGS sequence"/>
</dbReference>
<keyword evidence="2" id="KW-1185">Reference proteome</keyword>
<evidence type="ECO:0000313" key="1">
    <source>
        <dbReference type="EMBL" id="KIJ63266.1"/>
    </source>
</evidence>
<accession>A0A0C9WDQ6</accession>
<dbReference type="AlphaFoldDB" id="A0A0C9WDQ6"/>